<accession>A0AAW1MBR2</accession>
<gene>
    <name evidence="1" type="ORF">QE152_g7300</name>
</gene>
<reference evidence="1 2" key="1">
    <citation type="journal article" date="2024" name="BMC Genomics">
        <title>De novo assembly and annotation of Popillia japonica's genome with initial clues to its potential as an invasive pest.</title>
        <authorList>
            <person name="Cucini C."/>
            <person name="Boschi S."/>
            <person name="Funari R."/>
            <person name="Cardaioli E."/>
            <person name="Iannotti N."/>
            <person name="Marturano G."/>
            <person name="Paoli F."/>
            <person name="Bruttini M."/>
            <person name="Carapelli A."/>
            <person name="Frati F."/>
            <person name="Nardi F."/>
        </authorList>
    </citation>
    <scope>NUCLEOTIDE SEQUENCE [LARGE SCALE GENOMIC DNA]</scope>
    <source>
        <strain evidence="1">DMR45628</strain>
    </source>
</reference>
<protein>
    <submittedName>
        <fullName evidence="1">Uncharacterized protein</fullName>
    </submittedName>
</protein>
<proteinExistence type="predicted"/>
<evidence type="ECO:0000313" key="2">
    <source>
        <dbReference type="Proteomes" id="UP001458880"/>
    </source>
</evidence>
<dbReference type="Proteomes" id="UP001458880">
    <property type="component" value="Unassembled WGS sequence"/>
</dbReference>
<sequence>MRQRQSKIRRVKTRGIVYSDRLVYLNLIKTMRSSFLPYISAPPHSRCYMHPSALTPAATRRIFSTWSARGIEYRICSFELASDEGARPPAATNPPTRYIG</sequence>
<dbReference type="EMBL" id="JASPKY010000053">
    <property type="protein sequence ID" value="KAK9744966.1"/>
    <property type="molecule type" value="Genomic_DNA"/>
</dbReference>
<name>A0AAW1MBR2_POPJA</name>
<organism evidence="1 2">
    <name type="scientific">Popillia japonica</name>
    <name type="common">Japanese beetle</name>
    <dbReference type="NCBI Taxonomy" id="7064"/>
    <lineage>
        <taxon>Eukaryota</taxon>
        <taxon>Metazoa</taxon>
        <taxon>Ecdysozoa</taxon>
        <taxon>Arthropoda</taxon>
        <taxon>Hexapoda</taxon>
        <taxon>Insecta</taxon>
        <taxon>Pterygota</taxon>
        <taxon>Neoptera</taxon>
        <taxon>Endopterygota</taxon>
        <taxon>Coleoptera</taxon>
        <taxon>Polyphaga</taxon>
        <taxon>Scarabaeiformia</taxon>
        <taxon>Scarabaeidae</taxon>
        <taxon>Rutelinae</taxon>
        <taxon>Popillia</taxon>
    </lineage>
</organism>
<dbReference type="AlphaFoldDB" id="A0AAW1MBR2"/>
<keyword evidence="2" id="KW-1185">Reference proteome</keyword>
<comment type="caution">
    <text evidence="1">The sequence shown here is derived from an EMBL/GenBank/DDBJ whole genome shotgun (WGS) entry which is preliminary data.</text>
</comment>
<evidence type="ECO:0000313" key="1">
    <source>
        <dbReference type="EMBL" id="KAK9744966.1"/>
    </source>
</evidence>